<name>F4GJN8_PARC1</name>
<dbReference type="STRING" id="760011.Spico_1583"/>
<keyword evidence="1" id="KW-0472">Membrane</keyword>
<accession>F4GJN8</accession>
<gene>
    <name evidence="2" type="ordered locus">Spico_1583</name>
</gene>
<keyword evidence="1" id="KW-0812">Transmembrane</keyword>
<dbReference type="Proteomes" id="UP000007939">
    <property type="component" value="Chromosome"/>
</dbReference>
<dbReference type="InterPro" id="IPR010664">
    <property type="entry name" value="LipoPS_assembly_LptC-rel"/>
</dbReference>
<proteinExistence type="predicted"/>
<evidence type="ECO:0008006" key="4">
    <source>
        <dbReference type="Google" id="ProtNLM"/>
    </source>
</evidence>
<evidence type="ECO:0000313" key="3">
    <source>
        <dbReference type="Proteomes" id="UP000007939"/>
    </source>
</evidence>
<dbReference type="AlphaFoldDB" id="F4GJN8"/>
<feature type="transmembrane region" description="Helical" evidence="1">
    <location>
        <begin position="25"/>
        <end position="46"/>
    </location>
</feature>
<evidence type="ECO:0000256" key="1">
    <source>
        <dbReference type="SAM" id="Phobius"/>
    </source>
</evidence>
<dbReference type="HOGENOM" id="CLU_1342532_0_0_12"/>
<keyword evidence="1" id="KW-1133">Transmembrane helix</keyword>
<reference evidence="2 3" key="2">
    <citation type="journal article" date="2012" name="Stand. Genomic Sci.">
        <title>Complete genome sequence of the termite hindgut bacterium Spirochaeta coccoides type strain (SPN1(T)), reclassification in the genus Sphaerochaeta as Sphaerochaeta coccoides comb. nov. and emendations of the family Spirochaetaceae and the genus Sphaerochaeta.</title>
        <authorList>
            <person name="Abt B."/>
            <person name="Han C."/>
            <person name="Scheuner C."/>
            <person name="Lu M."/>
            <person name="Lapidus A."/>
            <person name="Nolan M."/>
            <person name="Lucas S."/>
            <person name="Hammon N."/>
            <person name="Deshpande S."/>
            <person name="Cheng J.F."/>
            <person name="Tapia R."/>
            <person name="Goodwin L.A."/>
            <person name="Pitluck S."/>
            <person name="Liolios K."/>
            <person name="Pagani I."/>
            <person name="Ivanova N."/>
            <person name="Mavromatis K."/>
            <person name="Mikhailova N."/>
            <person name="Huntemann M."/>
            <person name="Pati A."/>
            <person name="Chen A."/>
            <person name="Palaniappan K."/>
            <person name="Land M."/>
            <person name="Hauser L."/>
            <person name="Brambilla E.M."/>
            <person name="Rohde M."/>
            <person name="Spring S."/>
            <person name="Gronow S."/>
            <person name="Goker M."/>
            <person name="Woyke T."/>
            <person name="Bristow J."/>
            <person name="Eisen J.A."/>
            <person name="Markowitz V."/>
            <person name="Hugenholtz P."/>
            <person name="Kyrpides N.C."/>
            <person name="Klenk H.P."/>
            <person name="Detter J.C."/>
        </authorList>
    </citation>
    <scope>NUCLEOTIDE SEQUENCE [LARGE SCALE GENOMIC DNA]</scope>
    <source>
        <strain evidence="3">ATCC BAA-1237 / DSM 17374 / SPN1</strain>
    </source>
</reference>
<organism evidence="2 3">
    <name type="scientific">Parasphaerochaeta coccoides (strain ATCC BAA-1237 / DSM 17374 / SPN1)</name>
    <name type="common">Sphaerochaeta coccoides</name>
    <dbReference type="NCBI Taxonomy" id="760011"/>
    <lineage>
        <taxon>Bacteria</taxon>
        <taxon>Pseudomonadati</taxon>
        <taxon>Spirochaetota</taxon>
        <taxon>Spirochaetia</taxon>
        <taxon>Spirochaetales</taxon>
        <taxon>Sphaerochaetaceae</taxon>
        <taxon>Parasphaerochaeta</taxon>
    </lineage>
</organism>
<evidence type="ECO:0000313" key="2">
    <source>
        <dbReference type="EMBL" id="AEC02785.1"/>
    </source>
</evidence>
<dbReference type="NCBIfam" id="TIGR04409">
    <property type="entry name" value="LptC_YrbK"/>
    <property type="match status" value="1"/>
</dbReference>
<dbReference type="Gene3D" id="2.60.450.10">
    <property type="entry name" value="Lipopolysaccharide (LPS) transport protein A like domain"/>
    <property type="match status" value="1"/>
</dbReference>
<dbReference type="EMBL" id="CP002659">
    <property type="protein sequence ID" value="AEC02785.1"/>
    <property type="molecule type" value="Genomic_DNA"/>
</dbReference>
<reference evidence="3" key="1">
    <citation type="submission" date="2011-04" db="EMBL/GenBank/DDBJ databases">
        <title>The complete genome of Spirochaeta coccoides DSM 17374.</title>
        <authorList>
            <person name="Lucas S."/>
            <person name="Copeland A."/>
            <person name="Lapidus A."/>
            <person name="Bruce D."/>
            <person name="Goodwin L."/>
            <person name="Pitluck S."/>
            <person name="Peters L."/>
            <person name="Kyrpides N."/>
            <person name="Mavromatis K."/>
            <person name="Pagani I."/>
            <person name="Ivanova N."/>
            <person name="Ovchinnikova G."/>
            <person name="Lu M."/>
            <person name="Detter J.C."/>
            <person name="Tapia R."/>
            <person name="Han C."/>
            <person name="Land M."/>
            <person name="Hauser L."/>
            <person name="Markowitz V."/>
            <person name="Cheng J.-F."/>
            <person name="Hugenholtz P."/>
            <person name="Woyke T."/>
            <person name="Wu D."/>
            <person name="Spring S."/>
            <person name="Schroeder M."/>
            <person name="Brambilla E."/>
            <person name="Klenk H.-P."/>
            <person name="Eisen J.A."/>
        </authorList>
    </citation>
    <scope>NUCLEOTIDE SEQUENCE [LARGE SCALE GENOMIC DNA]</scope>
    <source>
        <strain evidence="3">ATCC BAA-1237 / DSM 17374 / SPN1</strain>
    </source>
</reference>
<sequence length="204" mass="21851">MYTCHMAKQRRQATSSPSWITQLRGMLPVMLTFMFPVMLSVALLSACSFMPEEMLTEETTEGAPSVVLSAAVYTVALKGKEPMTMESPMISLYNNSRTVQVAMPVFSHEKDDGSLVQGSALSGSYNANTKTLSLIGSVILDDGELGLKLTGSQLSWMLDVQQIVSTAPVTVVFGSGSTINGNNLSGSLESGRFVLTNAEGWIVP</sequence>
<protein>
    <recommendedName>
        <fullName evidence="4">LPS export ABC transporter periplasmic protein LptC</fullName>
    </recommendedName>
</protein>
<dbReference type="InterPro" id="IPR026265">
    <property type="entry name" value="LptC"/>
</dbReference>
<dbReference type="Pfam" id="PF06835">
    <property type="entry name" value="LptC"/>
    <property type="match status" value="1"/>
</dbReference>
<dbReference type="GO" id="GO:0005886">
    <property type="term" value="C:plasma membrane"/>
    <property type="evidence" value="ECO:0007669"/>
    <property type="project" value="InterPro"/>
</dbReference>
<keyword evidence="3" id="KW-1185">Reference proteome</keyword>
<dbReference type="KEGG" id="scc:Spico_1583"/>
<dbReference type="GO" id="GO:0015221">
    <property type="term" value="F:lipopolysaccharide transmembrane transporter activity"/>
    <property type="evidence" value="ECO:0007669"/>
    <property type="project" value="InterPro"/>
</dbReference>